<keyword evidence="2" id="KW-1185">Reference proteome</keyword>
<dbReference type="AlphaFoldDB" id="L8GRL8"/>
<protein>
    <submittedName>
        <fullName evidence="1">Uncharacterized protein</fullName>
    </submittedName>
</protein>
<dbReference type="VEuPathDB" id="AmoebaDB:ACA1_079190"/>
<proteinExistence type="predicted"/>
<evidence type="ECO:0000313" key="1">
    <source>
        <dbReference type="EMBL" id="ELR15824.1"/>
    </source>
</evidence>
<organism evidence="1 2">
    <name type="scientific">Acanthamoeba castellanii (strain ATCC 30010 / Neff)</name>
    <dbReference type="NCBI Taxonomy" id="1257118"/>
    <lineage>
        <taxon>Eukaryota</taxon>
        <taxon>Amoebozoa</taxon>
        <taxon>Discosea</taxon>
        <taxon>Longamoebia</taxon>
        <taxon>Centramoebida</taxon>
        <taxon>Acanthamoebidae</taxon>
        <taxon>Acanthamoeba</taxon>
    </lineage>
</organism>
<dbReference type="RefSeq" id="XP_004337837.1">
    <property type="nucleotide sequence ID" value="XM_004337789.1"/>
</dbReference>
<dbReference type="EMBL" id="KB008022">
    <property type="protein sequence ID" value="ELR15824.1"/>
    <property type="molecule type" value="Genomic_DNA"/>
</dbReference>
<sequence length="244" mass="24619">MASDGYIISGTRIQLPDVPAGFMRADSAGTIVKADTAAFVAEIDNLAGQPNGVASLDENGQVPLSQLGNAPGGGGGDFVPPTDKGVIITGDGSHSVTLAAGANKTALIADPTRSEGIKWAAYDHVDLLNKGTNTHAQIDTTLSLSVSDVTQGNIMAQVSAVTSVTATSGNWLLWLAYSCDLGGVSGTTAQTVLANRVGGSFTSGSAALTTANGVASVKLMVTQTTDTTWHATIYGNAASKLVPL</sequence>
<accession>L8GRL8</accession>
<dbReference type="KEGG" id="acan:ACA1_079190"/>
<name>L8GRL8_ACACF</name>
<reference evidence="1 2" key="1">
    <citation type="journal article" date="2013" name="Genome Biol.">
        <title>Genome of Acanthamoeba castellanii highlights extensive lateral gene transfer and early evolution of tyrosine kinase signaling.</title>
        <authorList>
            <person name="Clarke M."/>
            <person name="Lohan A.J."/>
            <person name="Liu B."/>
            <person name="Lagkouvardos I."/>
            <person name="Roy S."/>
            <person name="Zafar N."/>
            <person name="Bertelli C."/>
            <person name="Schilde C."/>
            <person name="Kianianmomeni A."/>
            <person name="Burglin T.R."/>
            <person name="Frech C."/>
            <person name="Turcotte B."/>
            <person name="Kopec K.O."/>
            <person name="Synnott J.M."/>
            <person name="Choo C."/>
            <person name="Paponov I."/>
            <person name="Finkler A."/>
            <person name="Soon Heng Tan C."/>
            <person name="Hutchins A.P."/>
            <person name="Weinmeier T."/>
            <person name="Rattei T."/>
            <person name="Chu J.S."/>
            <person name="Gimenez G."/>
            <person name="Irimia M."/>
            <person name="Rigden D.J."/>
            <person name="Fitzpatrick D.A."/>
            <person name="Lorenzo-Morales J."/>
            <person name="Bateman A."/>
            <person name="Chiu C.H."/>
            <person name="Tang P."/>
            <person name="Hegemann P."/>
            <person name="Fromm H."/>
            <person name="Raoult D."/>
            <person name="Greub G."/>
            <person name="Miranda-Saavedra D."/>
            <person name="Chen N."/>
            <person name="Nash P."/>
            <person name="Ginger M.L."/>
            <person name="Horn M."/>
            <person name="Schaap P."/>
            <person name="Caler L."/>
            <person name="Loftus B."/>
        </authorList>
    </citation>
    <scope>NUCLEOTIDE SEQUENCE [LARGE SCALE GENOMIC DNA]</scope>
    <source>
        <strain evidence="1 2">Neff</strain>
    </source>
</reference>
<gene>
    <name evidence="1" type="ORF">ACA1_079190</name>
</gene>
<dbReference type="Proteomes" id="UP000011083">
    <property type="component" value="Unassembled WGS sequence"/>
</dbReference>
<evidence type="ECO:0000313" key="2">
    <source>
        <dbReference type="Proteomes" id="UP000011083"/>
    </source>
</evidence>
<dbReference type="GeneID" id="14916448"/>